<dbReference type="Proteomes" id="UP001620461">
    <property type="component" value="Unassembled WGS sequence"/>
</dbReference>
<evidence type="ECO:0000313" key="1">
    <source>
        <dbReference type="EMBL" id="MFK2898933.1"/>
    </source>
</evidence>
<sequence length="159" mass="17219">MAEPISYQTIPPRIEPTARQELDRLLETLHRTGVLRLANDFAAGRQDIAGILVHGLNLEGSRNAMQNIAALAMVLAQVPPPEFYKAASTLKDMLLAAAAEPDPDQKAPGVRGLYRLLNDDDTWRAFSPLLRAWSALGAGLRKPAPEKPISAFTGKPSNA</sequence>
<evidence type="ECO:0000313" key="2">
    <source>
        <dbReference type="Proteomes" id="UP001620461"/>
    </source>
</evidence>
<proteinExistence type="predicted"/>
<keyword evidence="2" id="KW-1185">Reference proteome</keyword>
<dbReference type="EMBL" id="JADIKJ010000001">
    <property type="protein sequence ID" value="MFK2898933.1"/>
    <property type="molecule type" value="Genomic_DNA"/>
</dbReference>
<reference evidence="1 2" key="1">
    <citation type="submission" date="2020-10" db="EMBL/GenBank/DDBJ databases">
        <title>Phylogeny of dyella-like bacteria.</title>
        <authorList>
            <person name="Fu J."/>
        </authorList>
    </citation>
    <scope>NUCLEOTIDE SEQUENCE [LARGE SCALE GENOMIC DNA]</scope>
    <source>
        <strain evidence="1 2">JP1</strain>
    </source>
</reference>
<dbReference type="RefSeq" id="WP_404544121.1">
    <property type="nucleotide sequence ID" value="NZ_JADIKJ010000001.1"/>
</dbReference>
<organism evidence="1 2">
    <name type="scientific">Dyella jejuensis</name>
    <dbReference type="NCBI Taxonomy" id="1432009"/>
    <lineage>
        <taxon>Bacteria</taxon>
        <taxon>Pseudomonadati</taxon>
        <taxon>Pseudomonadota</taxon>
        <taxon>Gammaproteobacteria</taxon>
        <taxon>Lysobacterales</taxon>
        <taxon>Rhodanobacteraceae</taxon>
        <taxon>Dyella</taxon>
    </lineage>
</organism>
<comment type="caution">
    <text evidence="1">The sequence shown here is derived from an EMBL/GenBank/DDBJ whole genome shotgun (WGS) entry which is preliminary data.</text>
</comment>
<accession>A0ABW8JCX6</accession>
<name>A0ABW8JCX6_9GAMM</name>
<protein>
    <submittedName>
        <fullName evidence="1">DUF1641 domain-containing protein</fullName>
    </submittedName>
</protein>
<gene>
    <name evidence="1" type="ORF">ISP15_01105</name>
</gene>